<comment type="pathway">
    <text evidence="3">Cofactor biosynthesis; adenosylcobalamin biosynthesis.</text>
</comment>
<comment type="catalytic activity">
    <reaction evidence="9">
        <text>O-phospho-L-threonine + H(+) = (R)-1-aminopropan-2-yl phosphate + CO2</text>
        <dbReference type="Rhea" id="RHEA:11492"/>
        <dbReference type="ChEBI" id="CHEBI:15378"/>
        <dbReference type="ChEBI" id="CHEBI:16526"/>
        <dbReference type="ChEBI" id="CHEBI:58563"/>
        <dbReference type="ChEBI" id="CHEBI:58675"/>
        <dbReference type="EC" id="4.1.1.81"/>
    </reaction>
</comment>
<evidence type="ECO:0000256" key="3">
    <source>
        <dbReference type="ARBA" id="ARBA00004953"/>
    </source>
</evidence>
<dbReference type="EC" id="4.1.1.81" evidence="4"/>
<sequence>MTLAGRIGRVDDHGGSLGRAHALFPHAPKPWVDLSTGINPHSYPLFDLPATAFTRLPEPGRLAELARLAATAYGAPGPANVVAAPGTQILLPQVAALVPPGRARVLGPTYAEHARAAALAGHAVEEVRDIEALAGADLAVVVNPNNPDGRIVQRDVLLDLAAALARRGGLLVVDEAFMDVGPAEHSLASDVDSPGLVVLKSFGKFFGLAGIRLGFALAEQRLADRLESALGPWAVSGPALEIGIRALADRDWQHAMRARLQAEAVRLDALLGRFGIAVEGGTSLYRFLDLPEAGGLFTVLGGNGILLRNFSWSPAALRCGLPAGEAAWARLEQALALWKDAGAKRMKELRP</sequence>
<dbReference type="GO" id="GO:0030170">
    <property type="term" value="F:pyridoxal phosphate binding"/>
    <property type="evidence" value="ECO:0007669"/>
    <property type="project" value="InterPro"/>
</dbReference>
<gene>
    <name evidence="11" type="ORF">C7I84_12640</name>
</gene>
<accession>A0A2P7SC94</accession>
<comment type="caution">
    <text evidence="11">The sequence shown here is derived from an EMBL/GenBank/DDBJ whole genome shotgun (WGS) entry which is preliminary data.</text>
</comment>
<dbReference type="InterPro" id="IPR004838">
    <property type="entry name" value="NHTrfase_class1_PyrdxlP-BS"/>
</dbReference>
<dbReference type="PANTHER" id="PTHR42885:SF1">
    <property type="entry name" value="THREONINE-PHOSPHATE DECARBOXYLASE"/>
    <property type="match status" value="1"/>
</dbReference>
<keyword evidence="12" id="KW-1185">Reference proteome</keyword>
<comment type="function">
    <text evidence="2">Decarboxylates L-threonine-O-3-phosphate to yield (R)-1-amino-2-propanol O-2-phosphate, the precursor for the linkage between the nucleotide loop and the corrin ring in cobalamin.</text>
</comment>
<reference evidence="11 12" key="1">
    <citation type="submission" date="2018-03" db="EMBL/GenBank/DDBJ databases">
        <title>The draft genome of Mesorhizobium sp. 6GN-30.</title>
        <authorList>
            <person name="Liu L."/>
            <person name="Li L."/>
            <person name="Wang T."/>
            <person name="Zhang X."/>
            <person name="Liang L."/>
        </authorList>
    </citation>
    <scope>NUCLEOTIDE SEQUENCE [LARGE SCALE GENOMIC DNA]</scope>
    <source>
        <strain evidence="11 12">6GN30</strain>
    </source>
</reference>
<keyword evidence="7" id="KW-0456">Lyase</keyword>
<dbReference type="InterPro" id="IPR015421">
    <property type="entry name" value="PyrdxlP-dep_Trfase_major"/>
</dbReference>
<keyword evidence="5" id="KW-0169">Cobalamin biosynthesis</keyword>
<dbReference type="SUPFAM" id="SSF53383">
    <property type="entry name" value="PLP-dependent transferases"/>
    <property type="match status" value="1"/>
</dbReference>
<dbReference type="UniPathway" id="UPA00148"/>
<dbReference type="PANTHER" id="PTHR42885">
    <property type="entry name" value="HISTIDINOL-PHOSPHATE AMINOTRANSFERASE-RELATED"/>
    <property type="match status" value="1"/>
</dbReference>
<evidence type="ECO:0000259" key="10">
    <source>
        <dbReference type="Pfam" id="PF00155"/>
    </source>
</evidence>
<dbReference type="AlphaFoldDB" id="A0A2P7SC94"/>
<dbReference type="InterPro" id="IPR015422">
    <property type="entry name" value="PyrdxlP-dep_Trfase_small"/>
</dbReference>
<dbReference type="Proteomes" id="UP000241229">
    <property type="component" value="Unassembled WGS sequence"/>
</dbReference>
<keyword evidence="6" id="KW-0663">Pyridoxal phosphate</keyword>
<evidence type="ECO:0000256" key="6">
    <source>
        <dbReference type="ARBA" id="ARBA00022898"/>
    </source>
</evidence>
<dbReference type="EMBL" id="PXYK01000010">
    <property type="protein sequence ID" value="PSJ60127.1"/>
    <property type="molecule type" value="Genomic_DNA"/>
</dbReference>
<comment type="cofactor">
    <cofactor evidence="1">
        <name>pyridoxal 5'-phosphate</name>
        <dbReference type="ChEBI" id="CHEBI:597326"/>
    </cofactor>
</comment>
<dbReference type="NCBIfam" id="TIGR01140">
    <property type="entry name" value="L_thr_O3P_dcar"/>
    <property type="match status" value="1"/>
</dbReference>
<protein>
    <recommendedName>
        <fullName evidence="4">threonine-phosphate decarboxylase</fullName>
        <ecNumber evidence="4">4.1.1.81</ecNumber>
    </recommendedName>
    <alternativeName>
        <fullName evidence="8">L-threonine-O-3-phosphate decarboxylase</fullName>
    </alternativeName>
</protein>
<dbReference type="InterPro" id="IPR015424">
    <property type="entry name" value="PyrdxlP-dep_Trfase"/>
</dbReference>
<evidence type="ECO:0000256" key="1">
    <source>
        <dbReference type="ARBA" id="ARBA00001933"/>
    </source>
</evidence>
<organism evidence="11 12">
    <name type="scientific">Kumtagia ephedrae</name>
    <dbReference type="NCBI Taxonomy" id="2116701"/>
    <lineage>
        <taxon>Bacteria</taxon>
        <taxon>Pseudomonadati</taxon>
        <taxon>Pseudomonadota</taxon>
        <taxon>Alphaproteobacteria</taxon>
        <taxon>Hyphomicrobiales</taxon>
        <taxon>Phyllobacteriaceae</taxon>
        <taxon>Kumtagia</taxon>
    </lineage>
</organism>
<dbReference type="Gene3D" id="3.40.640.10">
    <property type="entry name" value="Type I PLP-dependent aspartate aminotransferase-like (Major domain)"/>
    <property type="match status" value="1"/>
</dbReference>
<dbReference type="CDD" id="cd00609">
    <property type="entry name" value="AAT_like"/>
    <property type="match status" value="1"/>
</dbReference>
<dbReference type="GO" id="GO:0048472">
    <property type="term" value="F:threonine-phosphate decarboxylase activity"/>
    <property type="evidence" value="ECO:0007669"/>
    <property type="project" value="UniProtKB-EC"/>
</dbReference>
<evidence type="ECO:0000313" key="11">
    <source>
        <dbReference type="EMBL" id="PSJ60127.1"/>
    </source>
</evidence>
<evidence type="ECO:0000256" key="2">
    <source>
        <dbReference type="ARBA" id="ARBA00003444"/>
    </source>
</evidence>
<dbReference type="RefSeq" id="WP_106772537.1">
    <property type="nucleotide sequence ID" value="NZ_PXYK01000010.1"/>
</dbReference>
<proteinExistence type="predicted"/>
<dbReference type="InterPro" id="IPR004839">
    <property type="entry name" value="Aminotransferase_I/II_large"/>
</dbReference>
<name>A0A2P7SC94_9HYPH</name>
<dbReference type="Pfam" id="PF00155">
    <property type="entry name" value="Aminotran_1_2"/>
    <property type="match status" value="1"/>
</dbReference>
<dbReference type="GO" id="GO:0009236">
    <property type="term" value="P:cobalamin biosynthetic process"/>
    <property type="evidence" value="ECO:0007669"/>
    <property type="project" value="UniProtKB-UniPathway"/>
</dbReference>
<dbReference type="InterPro" id="IPR005860">
    <property type="entry name" value="CobD"/>
</dbReference>
<dbReference type="PROSITE" id="PS00105">
    <property type="entry name" value="AA_TRANSFER_CLASS_1"/>
    <property type="match status" value="1"/>
</dbReference>
<feature type="domain" description="Aminotransferase class I/classII large" evidence="10">
    <location>
        <begin position="66"/>
        <end position="292"/>
    </location>
</feature>
<evidence type="ECO:0000256" key="5">
    <source>
        <dbReference type="ARBA" id="ARBA00022573"/>
    </source>
</evidence>
<evidence type="ECO:0000256" key="4">
    <source>
        <dbReference type="ARBA" id="ARBA00012285"/>
    </source>
</evidence>
<evidence type="ECO:0000256" key="9">
    <source>
        <dbReference type="ARBA" id="ARBA00048531"/>
    </source>
</evidence>
<evidence type="ECO:0000256" key="7">
    <source>
        <dbReference type="ARBA" id="ARBA00023239"/>
    </source>
</evidence>
<evidence type="ECO:0000256" key="8">
    <source>
        <dbReference type="ARBA" id="ARBA00029996"/>
    </source>
</evidence>
<dbReference type="Gene3D" id="3.90.1150.10">
    <property type="entry name" value="Aspartate Aminotransferase, domain 1"/>
    <property type="match status" value="1"/>
</dbReference>
<evidence type="ECO:0000313" key="12">
    <source>
        <dbReference type="Proteomes" id="UP000241229"/>
    </source>
</evidence>
<dbReference type="OrthoDB" id="9799304at2"/>